<feature type="compositionally biased region" description="Basic and acidic residues" evidence="2">
    <location>
        <begin position="936"/>
        <end position="948"/>
    </location>
</feature>
<feature type="region of interest" description="Disordered" evidence="2">
    <location>
        <begin position="224"/>
        <end position="333"/>
    </location>
</feature>
<feature type="region of interest" description="Disordered" evidence="2">
    <location>
        <begin position="781"/>
        <end position="816"/>
    </location>
</feature>
<gene>
    <name evidence="3" type="ORF">LOTGIDRAFT_235763</name>
</gene>
<dbReference type="EMBL" id="KB203251">
    <property type="protein sequence ID" value="ESO85807.1"/>
    <property type="molecule type" value="Genomic_DNA"/>
</dbReference>
<feature type="compositionally biased region" description="Basic and acidic residues" evidence="2">
    <location>
        <begin position="437"/>
        <end position="446"/>
    </location>
</feature>
<dbReference type="OMA" id="HITRRET"/>
<dbReference type="KEGG" id="lgi:LOTGIDRAFT_235763"/>
<feature type="coiled-coil region" evidence="1">
    <location>
        <begin position="3"/>
        <end position="51"/>
    </location>
</feature>
<feature type="compositionally biased region" description="Polar residues" evidence="2">
    <location>
        <begin position="836"/>
        <end position="852"/>
    </location>
</feature>
<feature type="region of interest" description="Disordered" evidence="2">
    <location>
        <begin position="683"/>
        <end position="706"/>
    </location>
</feature>
<dbReference type="OrthoDB" id="6135226at2759"/>
<evidence type="ECO:0000313" key="3">
    <source>
        <dbReference type="EMBL" id="ESO85807.1"/>
    </source>
</evidence>
<dbReference type="HOGENOM" id="CLU_307016_0_0_1"/>
<feature type="compositionally biased region" description="Basic and acidic residues" evidence="2">
    <location>
        <begin position="477"/>
        <end position="489"/>
    </location>
</feature>
<feature type="compositionally biased region" description="Basic and acidic residues" evidence="2">
    <location>
        <begin position="533"/>
        <end position="547"/>
    </location>
</feature>
<feature type="compositionally biased region" description="Polar residues" evidence="2">
    <location>
        <begin position="423"/>
        <end position="436"/>
    </location>
</feature>
<keyword evidence="4" id="KW-1185">Reference proteome</keyword>
<evidence type="ECO:0000313" key="4">
    <source>
        <dbReference type="Proteomes" id="UP000030746"/>
    </source>
</evidence>
<dbReference type="GeneID" id="20249955"/>
<feature type="region of interest" description="Disordered" evidence="2">
    <location>
        <begin position="528"/>
        <end position="547"/>
    </location>
</feature>
<feature type="compositionally biased region" description="Polar residues" evidence="2">
    <location>
        <begin position="781"/>
        <end position="797"/>
    </location>
</feature>
<accession>V3ZN99</accession>
<dbReference type="AlphaFoldDB" id="V3ZN99"/>
<dbReference type="RefSeq" id="XP_009063538.1">
    <property type="nucleotide sequence ID" value="XM_009065290.1"/>
</dbReference>
<sequence>MNFGSLERANAQLLQQLAIKEEESARIQEEVKQLNLQLETARLKRIQEQAQLHRKSENGAGLAAVSFEPMSVASTVVDLEEKILQLQTLGENLADSMESAAVGKLYTVEGEGSVSSQLMEMVDKMKDMLSHASQTEEASQKSSALHDFEKLYSQAMTLQVQMNNLRLSHLERNKEIMDIKRQLLQQEVNNLMLQVDITRRESELYQYHEDDSLGQECENNYTQAEGASKDAEGEKKEITDQTEHDNQDGETIQHIPLATVESLESEATSKKKGLKKEKQVKEKKEKKSKLFHSKSSKKDTKKESDQSKKTKKKSQSDSEESKKKSSAMERSLEMSCSLVLPTAIVSLPRDLSQTETNVPKVEKGSPTLAKSQPKQKGFHQEESKKTAKRVTIETPEKPIPESQQIHDKPKLTKTGSVVDDEYSPQTVTDSQEQLVDSSDKHKHSDEQGQPSGTITRAEAGQATLIPSPVIRSKHPHTRGESKGLDKENGKCASPKPILKHSQPIYKPPLPKQSTPLTHSPVLIHSVKNGSRSKSVDEVRSRKSELSEREPGRVMFSIQDKRATVCEIDQHVLELRKTPSPTLYLPRVGLVTPVRRLKPAAELLEESQRYRKGHSVFTQRILQRYQQKEEQRLRLEMLQRHDKENISGIYTKSALKKSREGTPVKATDSSPITSLSSQVEFVQSSRTLPSSSGSDKPKSSAPFKDLTNGGQLSEKYVLDSPERTLSESVLQTISQTNIPKLKRRSCEVGVSYDPTSSTASYIIVSTTSGSVAESIIQPESTISTINHSSMPTLSSTRQDSIEPEPGRDRSATYAASSSRYGGIDDIIESIGTCRARPTTTQSGPIFSSSTSRSPILKHSGGDRPTSPKSPDRRARSKMGTIGVLCKQSISFDLGVTLYSPLEGAVGGRQRDSTGSTSPPSTSRPTSTSSEGEVASTSKDEKKKQRSKFLDSKWLQKPKKFFKVSK</sequence>
<feature type="compositionally biased region" description="Basic residues" evidence="2">
    <location>
        <begin position="286"/>
        <end position="295"/>
    </location>
</feature>
<feature type="region of interest" description="Disordered" evidence="2">
    <location>
        <begin position="347"/>
        <end position="517"/>
    </location>
</feature>
<reference evidence="3 4" key="1">
    <citation type="journal article" date="2013" name="Nature">
        <title>Insights into bilaterian evolution from three spiralian genomes.</title>
        <authorList>
            <person name="Simakov O."/>
            <person name="Marletaz F."/>
            <person name="Cho S.J."/>
            <person name="Edsinger-Gonzales E."/>
            <person name="Havlak P."/>
            <person name="Hellsten U."/>
            <person name="Kuo D.H."/>
            <person name="Larsson T."/>
            <person name="Lv J."/>
            <person name="Arendt D."/>
            <person name="Savage R."/>
            <person name="Osoegawa K."/>
            <person name="de Jong P."/>
            <person name="Grimwood J."/>
            <person name="Chapman J.A."/>
            <person name="Shapiro H."/>
            <person name="Aerts A."/>
            <person name="Otillar R.P."/>
            <person name="Terry A.Y."/>
            <person name="Boore J.L."/>
            <person name="Grigoriev I.V."/>
            <person name="Lindberg D.R."/>
            <person name="Seaver E.C."/>
            <person name="Weisblat D.A."/>
            <person name="Putnam N.H."/>
            <person name="Rokhsar D.S."/>
        </authorList>
    </citation>
    <scope>NUCLEOTIDE SEQUENCE [LARGE SCALE GENOMIC DNA]</scope>
</reference>
<evidence type="ECO:0000256" key="1">
    <source>
        <dbReference type="SAM" id="Coils"/>
    </source>
</evidence>
<evidence type="ECO:0000256" key="2">
    <source>
        <dbReference type="SAM" id="MobiDB-lite"/>
    </source>
</evidence>
<feature type="region of interest" description="Disordered" evidence="2">
    <location>
        <begin position="902"/>
        <end position="948"/>
    </location>
</feature>
<feature type="region of interest" description="Disordered" evidence="2">
    <location>
        <begin position="834"/>
        <end position="875"/>
    </location>
</feature>
<name>V3ZN99_LOTGI</name>
<protein>
    <submittedName>
        <fullName evidence="3">Uncharacterized protein</fullName>
    </submittedName>
</protein>
<feature type="compositionally biased region" description="Basic and acidic residues" evidence="2">
    <location>
        <begin position="296"/>
        <end position="332"/>
    </location>
</feature>
<proteinExistence type="predicted"/>
<feature type="compositionally biased region" description="Basic and acidic residues" evidence="2">
    <location>
        <begin position="378"/>
        <end position="410"/>
    </location>
</feature>
<feature type="compositionally biased region" description="Low complexity" evidence="2">
    <location>
        <begin position="911"/>
        <end position="928"/>
    </location>
</feature>
<keyword evidence="1" id="KW-0175">Coiled coil</keyword>
<feature type="compositionally biased region" description="Basic and acidic residues" evidence="2">
    <location>
        <begin position="276"/>
        <end position="285"/>
    </location>
</feature>
<dbReference type="CTD" id="20249955"/>
<organism evidence="3 4">
    <name type="scientific">Lottia gigantea</name>
    <name type="common">Giant owl limpet</name>
    <dbReference type="NCBI Taxonomy" id="225164"/>
    <lineage>
        <taxon>Eukaryota</taxon>
        <taxon>Metazoa</taxon>
        <taxon>Spiralia</taxon>
        <taxon>Lophotrochozoa</taxon>
        <taxon>Mollusca</taxon>
        <taxon>Gastropoda</taxon>
        <taxon>Patellogastropoda</taxon>
        <taxon>Lottioidea</taxon>
        <taxon>Lottiidae</taxon>
        <taxon>Lottia</taxon>
    </lineage>
</organism>
<feature type="compositionally biased region" description="Basic and acidic residues" evidence="2">
    <location>
        <begin position="227"/>
        <end position="247"/>
    </location>
</feature>
<dbReference type="Proteomes" id="UP000030746">
    <property type="component" value="Unassembled WGS sequence"/>
</dbReference>